<dbReference type="AlphaFoldDB" id="A0AAN8IKV8"/>
<dbReference type="Pfam" id="PF00335">
    <property type="entry name" value="Tetraspanin"/>
    <property type="match status" value="1"/>
</dbReference>
<comment type="caution">
    <text evidence="6">The sequence shown here is derived from an EMBL/GenBank/DDBJ whole genome shotgun (WGS) entry which is preliminary data.</text>
</comment>
<dbReference type="InterPro" id="IPR008952">
    <property type="entry name" value="Tetraspanin_EC2_sf"/>
</dbReference>
<evidence type="ECO:0000256" key="5">
    <source>
        <dbReference type="SAM" id="Phobius"/>
    </source>
</evidence>
<accession>A0AAN8IKV8</accession>
<keyword evidence="2 5" id="KW-0812">Transmembrane</keyword>
<dbReference type="SUPFAM" id="SSF48652">
    <property type="entry name" value="Tetraspanin"/>
    <property type="match status" value="1"/>
</dbReference>
<evidence type="ECO:0000256" key="4">
    <source>
        <dbReference type="ARBA" id="ARBA00023136"/>
    </source>
</evidence>
<evidence type="ECO:0000256" key="2">
    <source>
        <dbReference type="ARBA" id="ARBA00022692"/>
    </source>
</evidence>
<organism evidence="6 7">
    <name type="scientific">Trichostrongylus colubriformis</name>
    <name type="common">Black scour worm</name>
    <dbReference type="NCBI Taxonomy" id="6319"/>
    <lineage>
        <taxon>Eukaryota</taxon>
        <taxon>Metazoa</taxon>
        <taxon>Ecdysozoa</taxon>
        <taxon>Nematoda</taxon>
        <taxon>Chromadorea</taxon>
        <taxon>Rhabditida</taxon>
        <taxon>Rhabditina</taxon>
        <taxon>Rhabditomorpha</taxon>
        <taxon>Strongyloidea</taxon>
        <taxon>Trichostrongylidae</taxon>
        <taxon>Trichostrongylus</taxon>
    </lineage>
</organism>
<protein>
    <submittedName>
        <fullName evidence="6">Uncharacterized protein</fullName>
    </submittedName>
</protein>
<evidence type="ECO:0000313" key="6">
    <source>
        <dbReference type="EMBL" id="KAK5977251.1"/>
    </source>
</evidence>
<gene>
    <name evidence="6" type="ORF">GCK32_020403</name>
</gene>
<keyword evidence="4 5" id="KW-0472">Membrane</keyword>
<dbReference type="InterPro" id="IPR018499">
    <property type="entry name" value="Tetraspanin/Peripherin"/>
</dbReference>
<dbReference type="Proteomes" id="UP001331761">
    <property type="component" value="Unassembled WGS sequence"/>
</dbReference>
<feature type="transmembrane region" description="Helical" evidence="5">
    <location>
        <begin position="167"/>
        <end position="187"/>
    </location>
</feature>
<proteinExistence type="predicted"/>
<sequence>MKNVKESYISGRLDFCTFPILIWETYLKTSKGSQGESGWGSEVGIEITIYQGCNTYFMKFHTDAFLRSKINPVPYFVFKKYFNYKYEFQIRDGFVTLWRNELVNKYQSSQQVRETLDNIQTQLNCCGAAGCSDYSVFGYYPGSCQCANNPAQVGCATFIWQILESHYIYVIIVAAVILLVEVTISHFSSSICSSQKTCIS</sequence>
<keyword evidence="7" id="KW-1185">Reference proteome</keyword>
<keyword evidence="3 5" id="KW-1133">Transmembrane helix</keyword>
<name>A0AAN8IKV8_TRICO</name>
<dbReference type="GO" id="GO:0016020">
    <property type="term" value="C:membrane"/>
    <property type="evidence" value="ECO:0007669"/>
    <property type="project" value="UniProtKB-SubCell"/>
</dbReference>
<evidence type="ECO:0000313" key="7">
    <source>
        <dbReference type="Proteomes" id="UP001331761"/>
    </source>
</evidence>
<dbReference type="Gene3D" id="1.10.1450.10">
    <property type="entry name" value="Tetraspanin"/>
    <property type="match status" value="1"/>
</dbReference>
<dbReference type="CDD" id="cd03127">
    <property type="entry name" value="tetraspanin_LEL"/>
    <property type="match status" value="1"/>
</dbReference>
<evidence type="ECO:0000256" key="1">
    <source>
        <dbReference type="ARBA" id="ARBA00004141"/>
    </source>
</evidence>
<dbReference type="EMBL" id="WIXE01010871">
    <property type="protein sequence ID" value="KAK5977251.1"/>
    <property type="molecule type" value="Genomic_DNA"/>
</dbReference>
<comment type="subcellular location">
    <subcellularLocation>
        <location evidence="1">Membrane</location>
        <topology evidence="1">Multi-pass membrane protein</topology>
    </subcellularLocation>
</comment>
<reference evidence="6 7" key="1">
    <citation type="submission" date="2019-10" db="EMBL/GenBank/DDBJ databases">
        <title>Assembly and Annotation for the nematode Trichostrongylus colubriformis.</title>
        <authorList>
            <person name="Martin J."/>
        </authorList>
    </citation>
    <scope>NUCLEOTIDE SEQUENCE [LARGE SCALE GENOMIC DNA]</scope>
    <source>
        <strain evidence="6">G859</strain>
        <tissue evidence="6">Whole worm</tissue>
    </source>
</reference>
<evidence type="ECO:0000256" key="3">
    <source>
        <dbReference type="ARBA" id="ARBA00022989"/>
    </source>
</evidence>